<proteinExistence type="predicted"/>
<protein>
    <submittedName>
        <fullName evidence="1">Uncharacterized protein</fullName>
    </submittedName>
</protein>
<organism evidence="1">
    <name type="scientific">Anguilla anguilla</name>
    <name type="common">European freshwater eel</name>
    <name type="synonym">Muraena anguilla</name>
    <dbReference type="NCBI Taxonomy" id="7936"/>
    <lineage>
        <taxon>Eukaryota</taxon>
        <taxon>Metazoa</taxon>
        <taxon>Chordata</taxon>
        <taxon>Craniata</taxon>
        <taxon>Vertebrata</taxon>
        <taxon>Euteleostomi</taxon>
        <taxon>Actinopterygii</taxon>
        <taxon>Neopterygii</taxon>
        <taxon>Teleostei</taxon>
        <taxon>Anguilliformes</taxon>
        <taxon>Anguillidae</taxon>
        <taxon>Anguilla</taxon>
    </lineage>
</organism>
<reference evidence="1" key="1">
    <citation type="submission" date="2014-11" db="EMBL/GenBank/DDBJ databases">
        <authorList>
            <person name="Amaro Gonzalez C."/>
        </authorList>
    </citation>
    <scope>NUCLEOTIDE SEQUENCE</scope>
</reference>
<evidence type="ECO:0000313" key="1">
    <source>
        <dbReference type="EMBL" id="JAH68024.1"/>
    </source>
</evidence>
<sequence length="29" mass="3437">MFEGKKRNTNCPQSGNQLIYIYKNISILY</sequence>
<name>A0A0E9UQ87_ANGAN</name>
<dbReference type="AlphaFoldDB" id="A0A0E9UQ87"/>
<dbReference type="EMBL" id="GBXM01040553">
    <property type="protein sequence ID" value="JAH68024.1"/>
    <property type="molecule type" value="Transcribed_RNA"/>
</dbReference>
<accession>A0A0E9UQ87</accession>
<reference evidence="1" key="2">
    <citation type="journal article" date="2015" name="Fish Shellfish Immunol.">
        <title>Early steps in the European eel (Anguilla anguilla)-Vibrio vulnificus interaction in the gills: Role of the RtxA13 toxin.</title>
        <authorList>
            <person name="Callol A."/>
            <person name="Pajuelo D."/>
            <person name="Ebbesson L."/>
            <person name="Teles M."/>
            <person name="MacKenzie S."/>
            <person name="Amaro C."/>
        </authorList>
    </citation>
    <scope>NUCLEOTIDE SEQUENCE</scope>
</reference>